<evidence type="ECO:0000313" key="20">
    <source>
        <dbReference type="Proteomes" id="UP000031631"/>
    </source>
</evidence>
<feature type="binding site" description="axial binding residue" evidence="17">
    <location>
        <position position="66"/>
    </location>
    <ligand>
        <name>heme</name>
        <dbReference type="ChEBI" id="CHEBI:30413"/>
        <note>ligand shared with second transmembrane subunit</note>
    </ligand>
    <ligandPart>
        <name>Fe</name>
        <dbReference type="ChEBI" id="CHEBI:18248"/>
    </ligandPart>
</feature>
<evidence type="ECO:0000256" key="15">
    <source>
        <dbReference type="ARBA" id="ARBA00023136"/>
    </source>
</evidence>
<evidence type="ECO:0000256" key="5">
    <source>
        <dbReference type="ARBA" id="ARBA00022448"/>
    </source>
</evidence>
<dbReference type="GO" id="GO:0006099">
    <property type="term" value="P:tricarboxylic acid cycle"/>
    <property type="evidence" value="ECO:0007669"/>
    <property type="project" value="UniProtKB-UniPathway"/>
</dbReference>
<dbReference type="GO" id="GO:0020037">
    <property type="term" value="F:heme binding"/>
    <property type="evidence" value="ECO:0007669"/>
    <property type="project" value="InterPro"/>
</dbReference>
<dbReference type="EMBL" id="AP012273">
    <property type="protein sequence ID" value="BAO43795.1"/>
    <property type="molecule type" value="Genomic_DNA"/>
</dbReference>
<evidence type="ECO:0000256" key="10">
    <source>
        <dbReference type="ARBA" id="ARBA00022692"/>
    </source>
</evidence>
<keyword evidence="7" id="KW-0997">Cell inner membrane</keyword>
<evidence type="ECO:0000256" key="18">
    <source>
        <dbReference type="SAM" id="Phobius"/>
    </source>
</evidence>
<evidence type="ECO:0000256" key="14">
    <source>
        <dbReference type="ARBA" id="ARBA00023004"/>
    </source>
</evidence>
<evidence type="ECO:0000256" key="6">
    <source>
        <dbReference type="ARBA" id="ARBA00022475"/>
    </source>
</evidence>
<organism evidence="19 20">
    <name type="scientific">Thiolapillus brandeum</name>
    <dbReference type="NCBI Taxonomy" id="1076588"/>
    <lineage>
        <taxon>Bacteria</taxon>
        <taxon>Pseudomonadati</taxon>
        <taxon>Pseudomonadota</taxon>
        <taxon>Gammaproteobacteria</taxon>
        <taxon>Chromatiales</taxon>
        <taxon>Sedimenticolaceae</taxon>
        <taxon>Thiolapillus</taxon>
    </lineage>
</organism>
<feature type="binding site" evidence="16">
    <location>
        <position position="78"/>
    </location>
    <ligand>
        <name>a ubiquinone</name>
        <dbReference type="ChEBI" id="CHEBI:16389"/>
    </ligand>
</feature>
<keyword evidence="9 17" id="KW-0349">Heme</keyword>
<accession>A0A7U6JI25</accession>
<dbReference type="NCBIfam" id="TIGR02968">
    <property type="entry name" value="succ_dehyd_anc"/>
    <property type="match status" value="1"/>
</dbReference>
<dbReference type="UniPathway" id="UPA00223"/>
<proteinExistence type="predicted"/>
<feature type="transmembrane region" description="Helical" evidence="18">
    <location>
        <begin position="42"/>
        <end position="66"/>
    </location>
</feature>
<dbReference type="PANTHER" id="PTHR38689:SF1">
    <property type="entry name" value="SUCCINATE DEHYDROGENASE HYDROPHOBIC MEMBRANE ANCHOR SUBUNIT"/>
    <property type="match status" value="1"/>
</dbReference>
<dbReference type="RefSeq" id="WP_052469877.1">
    <property type="nucleotide sequence ID" value="NZ_AP012273.1"/>
</dbReference>
<evidence type="ECO:0000313" key="19">
    <source>
        <dbReference type="EMBL" id="BAO43795.1"/>
    </source>
</evidence>
<dbReference type="PIRSF" id="PIRSF000169">
    <property type="entry name" value="SDH_D"/>
    <property type="match status" value="1"/>
</dbReference>
<evidence type="ECO:0000256" key="9">
    <source>
        <dbReference type="ARBA" id="ARBA00022617"/>
    </source>
</evidence>
<keyword evidence="20" id="KW-1185">Reference proteome</keyword>
<dbReference type="InterPro" id="IPR034804">
    <property type="entry name" value="SQR/QFR_C/D"/>
</dbReference>
<keyword evidence="5" id="KW-0813">Transport</keyword>
<keyword evidence="8" id="KW-0816">Tricarboxylic acid cycle</keyword>
<sequence>MSRQLSGFRAWMWQRVSAVYMALYISYLLLHLMIAPPVDREALAAWIGALPMWLASAIFLLMLLLHAWVGVRDVALDYLKPAPLRLLVLLAVQAFLLACGLWALAVLVRLL</sequence>
<keyword evidence="6" id="KW-1003">Cell membrane</keyword>
<dbReference type="OrthoDB" id="5612767at2"/>
<evidence type="ECO:0000256" key="1">
    <source>
        <dbReference type="ARBA" id="ARBA00004050"/>
    </source>
</evidence>
<evidence type="ECO:0000256" key="12">
    <source>
        <dbReference type="ARBA" id="ARBA00022982"/>
    </source>
</evidence>
<dbReference type="InterPro" id="IPR000701">
    <property type="entry name" value="SuccDH_FuR_B_TM-su"/>
</dbReference>
<keyword evidence="12" id="KW-0249">Electron transport</keyword>
<gene>
    <name evidence="19" type="ORF">TBH_C0861</name>
</gene>
<evidence type="ECO:0000256" key="3">
    <source>
        <dbReference type="ARBA" id="ARBA00005163"/>
    </source>
</evidence>
<keyword evidence="14 17" id="KW-0408">Iron</keyword>
<keyword evidence="13 18" id="KW-1133">Transmembrane helix</keyword>
<dbReference type="GO" id="GO:0005886">
    <property type="term" value="C:plasma membrane"/>
    <property type="evidence" value="ECO:0007669"/>
    <property type="project" value="UniProtKB-SubCell"/>
</dbReference>
<evidence type="ECO:0000256" key="2">
    <source>
        <dbReference type="ARBA" id="ARBA00004429"/>
    </source>
</evidence>
<evidence type="ECO:0000256" key="16">
    <source>
        <dbReference type="PIRSR" id="PIRSR000169-1"/>
    </source>
</evidence>
<evidence type="ECO:0000256" key="13">
    <source>
        <dbReference type="ARBA" id="ARBA00022989"/>
    </source>
</evidence>
<evidence type="ECO:0000256" key="11">
    <source>
        <dbReference type="ARBA" id="ARBA00022723"/>
    </source>
</evidence>
<dbReference type="Gene3D" id="1.20.1300.10">
    <property type="entry name" value="Fumarate reductase/succinate dehydrogenase, transmembrane subunit"/>
    <property type="match status" value="1"/>
</dbReference>
<dbReference type="SUPFAM" id="SSF81343">
    <property type="entry name" value="Fumarate reductase respiratory complex transmembrane subunits"/>
    <property type="match status" value="1"/>
</dbReference>
<evidence type="ECO:0000256" key="7">
    <source>
        <dbReference type="ARBA" id="ARBA00022519"/>
    </source>
</evidence>
<dbReference type="GO" id="GO:0017004">
    <property type="term" value="P:cytochrome complex assembly"/>
    <property type="evidence" value="ECO:0007669"/>
    <property type="project" value="TreeGrafter"/>
</dbReference>
<comment type="pathway">
    <text evidence="3">Carbohydrate metabolism; tricarboxylic acid cycle.</text>
</comment>
<dbReference type="GO" id="GO:0009055">
    <property type="term" value="F:electron transfer activity"/>
    <property type="evidence" value="ECO:0007669"/>
    <property type="project" value="TreeGrafter"/>
</dbReference>
<dbReference type="GO" id="GO:0046872">
    <property type="term" value="F:metal ion binding"/>
    <property type="evidence" value="ECO:0007669"/>
    <property type="project" value="UniProtKB-KW"/>
</dbReference>
<comment type="subcellular location">
    <subcellularLocation>
        <location evidence="2">Cell inner membrane</location>
        <topology evidence="2">Multi-pass membrane protein</topology>
    </subcellularLocation>
</comment>
<comment type="function">
    <text evidence="1">Membrane-anchoring subunit of succinate dehydrogenase (SDH).</text>
</comment>
<evidence type="ECO:0000256" key="8">
    <source>
        <dbReference type="ARBA" id="ARBA00022532"/>
    </source>
</evidence>
<comment type="cofactor">
    <cofactor evidence="17">
        <name>heme</name>
        <dbReference type="ChEBI" id="CHEBI:30413"/>
    </cofactor>
    <text evidence="17">The heme is bound between the two transmembrane subunits.</text>
</comment>
<dbReference type="Proteomes" id="UP000031631">
    <property type="component" value="Chromosome"/>
</dbReference>
<dbReference type="KEGG" id="tbn:TBH_C0861"/>
<dbReference type="PANTHER" id="PTHR38689">
    <property type="entry name" value="SUCCINATE DEHYDROGENASE HYDROPHOBIC MEMBRANE ANCHOR SUBUNIT"/>
    <property type="match status" value="1"/>
</dbReference>
<name>A0A7U6JI25_9GAMM</name>
<keyword evidence="15 18" id="KW-0472">Membrane</keyword>
<protein>
    <recommendedName>
        <fullName evidence="4">Succinate dehydrogenase hydrophobic membrane anchor subunit</fullName>
    </recommendedName>
</protein>
<feature type="transmembrane region" description="Helical" evidence="18">
    <location>
        <begin position="12"/>
        <end position="30"/>
    </location>
</feature>
<dbReference type="InterPro" id="IPR014312">
    <property type="entry name" value="Succ_DH_anchor"/>
</dbReference>
<keyword evidence="11 17" id="KW-0479">Metal-binding</keyword>
<evidence type="ECO:0000256" key="4">
    <source>
        <dbReference type="ARBA" id="ARBA00019425"/>
    </source>
</evidence>
<dbReference type="Pfam" id="PF01127">
    <property type="entry name" value="Sdh_cyt"/>
    <property type="match status" value="1"/>
</dbReference>
<dbReference type="AlphaFoldDB" id="A0A7U6JI25"/>
<feature type="transmembrane region" description="Helical" evidence="18">
    <location>
        <begin position="86"/>
        <end position="108"/>
    </location>
</feature>
<reference evidence="19 20" key="1">
    <citation type="journal article" date="2014" name="PLoS ONE">
        <title>Physiological and genomic features of a novel sulfur-oxidizing gammaproteobacterium belonging to a previously uncultivated symbiotic lineage isolated from a hydrothermal vent.</title>
        <authorList>
            <person name="Nunoura T."/>
            <person name="Takaki Y."/>
            <person name="Kazama H."/>
            <person name="Kakuta J."/>
            <person name="Shimamura S."/>
            <person name="Makita H."/>
            <person name="Hirai M."/>
            <person name="Miyazaki M."/>
            <person name="Takai K."/>
        </authorList>
    </citation>
    <scope>NUCLEOTIDE SEQUENCE [LARGE SCALE GENOMIC DNA]</scope>
    <source>
        <strain evidence="19 20">Hiromi1</strain>
    </source>
</reference>
<keyword evidence="10 18" id="KW-0812">Transmembrane</keyword>
<evidence type="ECO:0000256" key="17">
    <source>
        <dbReference type="PIRSR" id="PIRSR000169-2"/>
    </source>
</evidence>